<dbReference type="Pfam" id="PF10990">
    <property type="entry name" value="DUF2809"/>
    <property type="match status" value="1"/>
</dbReference>
<evidence type="ECO:0008006" key="5">
    <source>
        <dbReference type="Google" id="ProtNLM"/>
    </source>
</evidence>
<evidence type="ECO:0000256" key="2">
    <source>
        <dbReference type="SAM" id="Phobius"/>
    </source>
</evidence>
<accession>A0A1G6RQX4</accession>
<dbReference type="Proteomes" id="UP000198546">
    <property type="component" value="Chromosome i"/>
</dbReference>
<feature type="transmembrane region" description="Helical" evidence="2">
    <location>
        <begin position="60"/>
        <end position="81"/>
    </location>
</feature>
<dbReference type="InterPro" id="IPR021257">
    <property type="entry name" value="DUF2809"/>
</dbReference>
<feature type="region of interest" description="Disordered" evidence="1">
    <location>
        <begin position="1"/>
        <end position="28"/>
    </location>
</feature>
<evidence type="ECO:0000313" key="3">
    <source>
        <dbReference type="EMBL" id="SDD07029.1"/>
    </source>
</evidence>
<proteinExistence type="predicted"/>
<feature type="transmembrane region" description="Helical" evidence="2">
    <location>
        <begin position="88"/>
        <end position="107"/>
    </location>
</feature>
<feature type="transmembrane region" description="Helical" evidence="2">
    <location>
        <begin position="127"/>
        <end position="147"/>
    </location>
</feature>
<protein>
    <recommendedName>
        <fullName evidence="5">DUF2809 domain-containing protein</fullName>
    </recommendedName>
</protein>
<reference evidence="3 4" key="1">
    <citation type="submission" date="2016-10" db="EMBL/GenBank/DDBJ databases">
        <authorList>
            <person name="de Groot N.N."/>
        </authorList>
    </citation>
    <scope>NUCLEOTIDE SEQUENCE [LARGE SCALE GENOMIC DNA]</scope>
    <source>
        <strain evidence="3 4">MON 2.2</strain>
    </source>
</reference>
<gene>
    <name evidence="3" type="ORF">SAMN04489747_0094</name>
</gene>
<sequence length="152" mass="15702">MNRRTERLPTGTGTGGGSDTGAGRASVRPRSRRRPVLLVWLVAVVLLGAALQLVRGGSGLVDAAGGVLYALAWALLVALLVPRARAVTCAAVAAGVGVVLELLQLTGLPARWSGQLPPLRLLLGTTFTPWDLLTCLLGAALGGLLLARRTPR</sequence>
<keyword evidence="2" id="KW-1133">Transmembrane helix</keyword>
<dbReference type="AlphaFoldDB" id="A0A1G6RQX4"/>
<dbReference type="EMBL" id="LT629688">
    <property type="protein sequence ID" value="SDD07029.1"/>
    <property type="molecule type" value="Genomic_DNA"/>
</dbReference>
<keyword evidence="2" id="KW-0472">Membrane</keyword>
<feature type="transmembrane region" description="Helical" evidence="2">
    <location>
        <begin position="36"/>
        <end position="54"/>
    </location>
</feature>
<keyword evidence="2" id="KW-0812">Transmembrane</keyword>
<dbReference type="RefSeq" id="WP_090589583.1">
    <property type="nucleotide sequence ID" value="NZ_LT629688.1"/>
</dbReference>
<name>A0A1G6RQX4_9ACTN</name>
<keyword evidence="4" id="KW-1185">Reference proteome</keyword>
<evidence type="ECO:0000313" key="4">
    <source>
        <dbReference type="Proteomes" id="UP000198546"/>
    </source>
</evidence>
<evidence type="ECO:0000256" key="1">
    <source>
        <dbReference type="SAM" id="MobiDB-lite"/>
    </source>
</evidence>
<dbReference type="STRING" id="675864.SAMN04489747_0094"/>
<dbReference type="OrthoDB" id="3874273at2"/>
<organism evidence="3 4">
    <name type="scientific">Auraticoccus monumenti</name>
    <dbReference type="NCBI Taxonomy" id="675864"/>
    <lineage>
        <taxon>Bacteria</taxon>
        <taxon>Bacillati</taxon>
        <taxon>Actinomycetota</taxon>
        <taxon>Actinomycetes</taxon>
        <taxon>Propionibacteriales</taxon>
        <taxon>Propionibacteriaceae</taxon>
        <taxon>Auraticoccus</taxon>
    </lineage>
</organism>